<name>A0AAP0KC47_9MAGN</name>
<dbReference type="Proteomes" id="UP001419268">
    <property type="component" value="Unassembled WGS sequence"/>
</dbReference>
<gene>
    <name evidence="1" type="ORF">Scep_007259</name>
</gene>
<dbReference type="AlphaFoldDB" id="A0AAP0KC47"/>
<accession>A0AAP0KC47</accession>
<proteinExistence type="predicted"/>
<organism evidence="1 2">
    <name type="scientific">Stephania cephalantha</name>
    <dbReference type="NCBI Taxonomy" id="152367"/>
    <lineage>
        <taxon>Eukaryota</taxon>
        <taxon>Viridiplantae</taxon>
        <taxon>Streptophyta</taxon>
        <taxon>Embryophyta</taxon>
        <taxon>Tracheophyta</taxon>
        <taxon>Spermatophyta</taxon>
        <taxon>Magnoliopsida</taxon>
        <taxon>Ranunculales</taxon>
        <taxon>Menispermaceae</taxon>
        <taxon>Menispermoideae</taxon>
        <taxon>Cissampelideae</taxon>
        <taxon>Stephania</taxon>
    </lineage>
</organism>
<evidence type="ECO:0000313" key="1">
    <source>
        <dbReference type="EMBL" id="KAK9148502.1"/>
    </source>
</evidence>
<keyword evidence="2" id="KW-1185">Reference proteome</keyword>
<protein>
    <submittedName>
        <fullName evidence="1">Uncharacterized protein</fullName>
    </submittedName>
</protein>
<sequence length="78" mass="8670">MLGEVIGLAKLFDSKFADVKKTTYRPKRFSFPTKPSQAAAPPVLSTPICNVSPTPVLPVRRLTQAKMQERRSKRIGSK</sequence>
<evidence type="ECO:0000313" key="2">
    <source>
        <dbReference type="Proteomes" id="UP001419268"/>
    </source>
</evidence>
<reference evidence="1 2" key="1">
    <citation type="submission" date="2024-01" db="EMBL/GenBank/DDBJ databases">
        <title>Genome assemblies of Stephania.</title>
        <authorList>
            <person name="Yang L."/>
        </authorList>
    </citation>
    <scope>NUCLEOTIDE SEQUENCE [LARGE SCALE GENOMIC DNA]</scope>
    <source>
        <strain evidence="1">JXDWG</strain>
        <tissue evidence="1">Leaf</tissue>
    </source>
</reference>
<dbReference type="EMBL" id="JBBNAG010000003">
    <property type="protein sequence ID" value="KAK9148502.1"/>
    <property type="molecule type" value="Genomic_DNA"/>
</dbReference>
<comment type="caution">
    <text evidence="1">The sequence shown here is derived from an EMBL/GenBank/DDBJ whole genome shotgun (WGS) entry which is preliminary data.</text>
</comment>